<evidence type="ECO:0000313" key="5">
    <source>
        <dbReference type="EMBL" id="MFH6770425.1"/>
    </source>
</evidence>
<sequence length="901" mass="96699">MDQVPPKLEKLHINPQESTIYNLSDSRVSSSLQTNKDPDNAFIKLPDASGTIHPFKLTERPVFVPSLAAKYPNIRSYVGFATDGSKIRVRLSVSPQGIYSMMSAPNTATVFMEPVAKGSSNYVVYDKNMKLDNSSVFNCATMATLENSINKTSTAKLAEGGADNQTLQIFRIAISTTSEYTAYHDDGNNGNGNAIADALAAINVTLTRVNEVFETDLAVTFQLVDATSLIFNNAATDPYSDASVGTDSANFNTTDGWSLQLQNTLSTNTELGANLNERNNAYDIGHLFGASGGGGNAGCLGCVCQNDTAATTDHNKGSAYSSPSNGVPEGDTFDINYVAHEIGHQMGANHTFAYTSESTNVQSEPGSGSTIMGYAGVTGQNDLQPDSDDYFHYQSIKQILANLSTKSCQTTQVISNNPPVSNAGGDYTIPAGTPYVLKGSATDADPSDNLTYCWEETDSGVTNYQNFGPTLSTGPMNRSLPPSSSPDRYIPRLSSVLNGQITQTNPGLGSDWETVATVDRFLNWALTVRDRSPSTPSGGQTSYDTMQIHVINSSSSTTVGPFTVTSQTASNISWTKNTTETITWNVANTNDPAGVNTQNVNILLSTDGGYTYDTVLKSNTPNDGSEQITVPNLAAPFCRVMVQPINNIYYAINPVDFAIGYNVTTTCNQQYASSSNLNLAILDGRTTTSTITVPNSGSISDVKVNVDVTHTFISDLKVVVTAPDNTSVVLWNENCFNTSDNDFNIIFEDGAPAVFCDTPTAGTYTPVGTLGDFDGKNMAGTWRLSVTDNYSGDTGTLNDWYLEFCTTTATLGINEAVAFDDLSVFPNPNSGDFTVKLNGADSKTIQIEAFDISGRSIYKQNFTSRPGFNEQIHLNTVASGLYLLKISDDNRRSVIKKIMVN</sequence>
<dbReference type="InterPro" id="IPR008979">
    <property type="entry name" value="Galactose-bd-like_sf"/>
</dbReference>
<evidence type="ECO:0000256" key="3">
    <source>
        <dbReference type="ARBA" id="ARBA00022801"/>
    </source>
</evidence>
<dbReference type="InterPro" id="IPR024079">
    <property type="entry name" value="MetalloPept_cat_dom_sf"/>
</dbReference>
<dbReference type="Proteomes" id="UP001610100">
    <property type="component" value="Unassembled WGS sequence"/>
</dbReference>
<dbReference type="EMBL" id="JBAWKB010000001">
    <property type="protein sequence ID" value="MFH6770425.1"/>
    <property type="molecule type" value="Genomic_DNA"/>
</dbReference>
<dbReference type="InterPro" id="IPR002884">
    <property type="entry name" value="P_dom"/>
</dbReference>
<comment type="caution">
    <text evidence="5">The sequence shown here is derived from an EMBL/GenBank/DDBJ whole genome shotgun (WGS) entry which is preliminary data.</text>
</comment>
<dbReference type="SUPFAM" id="SSF49785">
    <property type="entry name" value="Galactose-binding domain-like"/>
    <property type="match status" value="1"/>
</dbReference>
<evidence type="ECO:0000256" key="2">
    <source>
        <dbReference type="ARBA" id="ARBA00022729"/>
    </source>
</evidence>
<dbReference type="NCBIfam" id="TIGR04183">
    <property type="entry name" value="Por_Secre_tail"/>
    <property type="match status" value="1"/>
</dbReference>
<dbReference type="Pfam" id="PF01483">
    <property type="entry name" value="P_proprotein"/>
    <property type="match status" value="1"/>
</dbReference>
<keyword evidence="6" id="KW-1185">Reference proteome</keyword>
<reference evidence="5 6" key="1">
    <citation type="submission" date="2024-02" db="EMBL/GenBank/DDBJ databases">
        <title>A Gaetbulibacter species isolated from tidal flats and genomic insights of their niches.</title>
        <authorList>
            <person name="Ye Y."/>
        </authorList>
    </citation>
    <scope>NUCLEOTIDE SEQUENCE [LARGE SCALE GENOMIC DNA]</scope>
    <source>
        <strain evidence="5 6">KYW382</strain>
    </source>
</reference>
<accession>A0ABW7MUD1</accession>
<name>A0ABW7MUD1_9FLAO</name>
<evidence type="ECO:0000256" key="1">
    <source>
        <dbReference type="ARBA" id="ARBA00022670"/>
    </source>
</evidence>
<dbReference type="InterPro" id="IPR026444">
    <property type="entry name" value="Secre_tail"/>
</dbReference>
<evidence type="ECO:0000259" key="4">
    <source>
        <dbReference type="PROSITE" id="PS51829"/>
    </source>
</evidence>
<keyword evidence="2" id="KW-0732">Signal</keyword>
<dbReference type="Gene3D" id="3.40.390.10">
    <property type="entry name" value="Collagenase (Catalytic Domain)"/>
    <property type="match status" value="1"/>
</dbReference>
<dbReference type="SUPFAM" id="SSF55486">
    <property type="entry name" value="Metalloproteases ('zincins'), catalytic domain"/>
    <property type="match status" value="1"/>
</dbReference>
<dbReference type="Gene3D" id="2.60.120.260">
    <property type="entry name" value="Galactose-binding domain-like"/>
    <property type="match status" value="1"/>
</dbReference>
<gene>
    <name evidence="5" type="ORF">V8G58_00650</name>
</gene>
<feature type="domain" description="P/Homo B" evidence="4">
    <location>
        <begin position="666"/>
        <end position="810"/>
    </location>
</feature>
<protein>
    <submittedName>
        <fullName evidence="5">Reprolysin-like metallopeptidase</fullName>
    </submittedName>
</protein>
<dbReference type="Pfam" id="PF18962">
    <property type="entry name" value="Por_Secre_tail"/>
    <property type="match status" value="1"/>
</dbReference>
<evidence type="ECO:0000313" key="6">
    <source>
        <dbReference type="Proteomes" id="UP001610100"/>
    </source>
</evidence>
<dbReference type="PROSITE" id="PS51829">
    <property type="entry name" value="P_HOMO_B"/>
    <property type="match status" value="1"/>
</dbReference>
<organism evidence="5 6">
    <name type="scientific">Gaetbulibacter aestuarii</name>
    <dbReference type="NCBI Taxonomy" id="1502358"/>
    <lineage>
        <taxon>Bacteria</taxon>
        <taxon>Pseudomonadati</taxon>
        <taxon>Bacteroidota</taxon>
        <taxon>Flavobacteriia</taxon>
        <taxon>Flavobacteriales</taxon>
        <taxon>Flavobacteriaceae</taxon>
        <taxon>Gaetbulibacter</taxon>
    </lineage>
</organism>
<keyword evidence="1" id="KW-0645">Protease</keyword>
<proteinExistence type="predicted"/>
<keyword evidence="3" id="KW-0378">Hydrolase</keyword>
<dbReference type="RefSeq" id="WP_344738596.1">
    <property type="nucleotide sequence ID" value="NZ_BAABAY010000001.1"/>
</dbReference>
<dbReference type="Pfam" id="PF13583">
    <property type="entry name" value="Reprolysin_4"/>
    <property type="match status" value="1"/>
</dbReference>